<protein>
    <submittedName>
        <fullName evidence="1">Uncharacterized protein</fullName>
    </submittedName>
</protein>
<evidence type="ECO:0000313" key="2">
    <source>
        <dbReference type="Proteomes" id="UP000614216"/>
    </source>
</evidence>
<organism evidence="1 2">
    <name type="scientific">Fulvivirga marina</name>
    <dbReference type="NCBI Taxonomy" id="2494733"/>
    <lineage>
        <taxon>Bacteria</taxon>
        <taxon>Pseudomonadati</taxon>
        <taxon>Bacteroidota</taxon>
        <taxon>Cytophagia</taxon>
        <taxon>Cytophagales</taxon>
        <taxon>Fulvivirgaceae</taxon>
        <taxon>Fulvivirga</taxon>
    </lineage>
</organism>
<sequence>MNQADKVRQLHNINRAKVSMLTGLSVEELFTMTFESAYSYLKNVMQVDDYGMQHLPQTSEFWAWWRMEWNRVDMIFMSKIRKDLGVGLCAIEDPRYGNLWAMYSKGDLANYYRLYHLVSHDNVHINSAVMSASAHRLIKYL</sequence>
<keyword evidence="2" id="KW-1185">Reference proteome</keyword>
<comment type="caution">
    <text evidence="1">The sequence shown here is derived from an EMBL/GenBank/DDBJ whole genome shotgun (WGS) entry which is preliminary data.</text>
</comment>
<proteinExistence type="predicted"/>
<dbReference type="Proteomes" id="UP000614216">
    <property type="component" value="Unassembled WGS sequence"/>
</dbReference>
<name>A0A937KDK1_9BACT</name>
<dbReference type="RefSeq" id="WP_202858084.1">
    <property type="nucleotide sequence ID" value="NZ_JAEUGD010000064.1"/>
</dbReference>
<reference evidence="1" key="1">
    <citation type="submission" date="2021-01" db="EMBL/GenBank/DDBJ databases">
        <title>Fulvivirga kasyanovii gen. nov., sp nov., a novel member of the phylum Bacteroidetes isolated from seawater in a mussel farm.</title>
        <authorList>
            <person name="Zhao L.-H."/>
            <person name="Wang Z.-J."/>
        </authorList>
    </citation>
    <scope>NUCLEOTIDE SEQUENCE</scope>
    <source>
        <strain evidence="1">29W222</strain>
    </source>
</reference>
<dbReference type="AlphaFoldDB" id="A0A937KDK1"/>
<dbReference type="EMBL" id="JAEUGD010000064">
    <property type="protein sequence ID" value="MBL6448549.1"/>
    <property type="molecule type" value="Genomic_DNA"/>
</dbReference>
<accession>A0A937KDK1</accession>
<gene>
    <name evidence="1" type="ORF">JMN32_19720</name>
</gene>
<evidence type="ECO:0000313" key="1">
    <source>
        <dbReference type="EMBL" id="MBL6448549.1"/>
    </source>
</evidence>